<dbReference type="Gene3D" id="3.30.1330.60">
    <property type="entry name" value="OmpA-like domain"/>
    <property type="match status" value="1"/>
</dbReference>
<proteinExistence type="predicted"/>
<organism evidence="1 2">
    <name type="scientific">Candidatus Portiera aleyrodidarum</name>
    <name type="common">primary endosymbiont of Bemisia tabaci</name>
    <dbReference type="NCBI Taxonomy" id="91844"/>
    <lineage>
        <taxon>Bacteria</taxon>
        <taxon>Pseudomonadati</taxon>
        <taxon>Pseudomonadota</taxon>
        <taxon>Gammaproteobacteria</taxon>
        <taxon>Candidatus Johnevansiales</taxon>
        <taxon>Candidatus Johnevansiaceae</taxon>
        <taxon>Candidatus Portiera</taxon>
    </lineage>
</organism>
<accession>A0A6S6RR19</accession>
<reference evidence="1 2" key="1">
    <citation type="submission" date="2019-12" db="EMBL/GenBank/DDBJ databases">
        <authorList>
            <person name="Santos-Garcia D."/>
            <person name="Santos-Garcia D."/>
            <person name="Santos-Garcia D."/>
        </authorList>
    </citation>
    <scope>NUCLEOTIDE SEQUENCE [LARGE SCALE GENOMIC DNA]</scope>
    <source>
        <strain evidence="1">SiSi</strain>
    </source>
</reference>
<dbReference type="InterPro" id="IPR036737">
    <property type="entry name" value="OmpA-like_sf"/>
</dbReference>
<evidence type="ECO:0000313" key="1">
    <source>
        <dbReference type="EMBL" id="CAA3707252.1"/>
    </source>
</evidence>
<dbReference type="AlphaFoldDB" id="A0A6S6RR19"/>
<protein>
    <submittedName>
        <fullName evidence="1">Peptidoglycan-binding protein</fullName>
    </submittedName>
</protein>
<dbReference type="SUPFAM" id="SSF103088">
    <property type="entry name" value="OmpA-like"/>
    <property type="match status" value="1"/>
</dbReference>
<comment type="caution">
    <text evidence="1">The sequence shown here is derived from an EMBL/GenBank/DDBJ whole genome shotgun (WGS) entry which is preliminary data.</text>
</comment>
<dbReference type="EMBL" id="CACTJB010000002">
    <property type="protein sequence ID" value="CAA3707252.1"/>
    <property type="molecule type" value="Genomic_DNA"/>
</dbReference>
<dbReference type="Proteomes" id="UP000560980">
    <property type="component" value="Unassembled WGS sequence"/>
</dbReference>
<evidence type="ECO:0000313" key="2">
    <source>
        <dbReference type="Proteomes" id="UP000560980"/>
    </source>
</evidence>
<dbReference type="RefSeq" id="WP_183042962.1">
    <property type="nucleotide sequence ID" value="NZ_CACTJB010000002.1"/>
</dbReference>
<sequence>MLKTIILLVSLIILIQKNNNFLNNTKLNNLVFNNKIPFLNKVYFNYDLYFLNNKFNNMLNQYIIYIRNNPNKKILLKIDTIGLGNIKYNLFLNKYRLNFIITNFVLKGINKKYIKYISCVKKNNFYNALNDLNKNKILITII</sequence>
<gene>
    <name evidence="1" type="ORF">SISI_0178</name>
</gene>
<name>A0A6S6RR19_9GAMM</name>